<dbReference type="EMBL" id="RJTM01000055">
    <property type="protein sequence ID" value="RNL88891.1"/>
    <property type="molecule type" value="Genomic_DNA"/>
</dbReference>
<name>A0A3N0EM61_SINP1</name>
<dbReference type="RefSeq" id="WP_170164466.1">
    <property type="nucleotide sequence ID" value="NZ_RJTM01000055.1"/>
</dbReference>
<sequence length="383" mass="45430">DTLLHKSYDDLNTLFYQWLPKDTLTAKTIVNTYIAKAREEKDSIRMAKGYYYYATSFGAQKGLQYADTIIALTQHTDDKFHPAVGYLLKGYWYYQLDDYKKTMEYYLIGYKYAVERDNIKMLVHIRYMIATLKNRVGDYRGALAIDKDYLHALENQPIYRKEYSYSPNRGDKYKKTHLSVINDVAYDYLNLKELDSAEKYFRYGIRKSLEYKDSSYYYRIVSNSGTLEFYKGNFQAALDSLDKAMPYTKLEYNIALTQYYRGKSFQGLGRNEKAVAIFLKTDSLVSKINAVMPEIRDAYEYLIDYYNDRQERDSQLIYVDKLLELDSVLLEERVIGGEIARKYDTPELLRQKETIIRNLENRHKKNTWYTWSLSFIIVLLFIF</sequence>
<gene>
    <name evidence="1" type="ORF">ED312_07705</name>
</gene>
<accession>A0A3N0EM61</accession>
<keyword evidence="2" id="KW-1185">Reference proteome</keyword>
<dbReference type="Proteomes" id="UP000267469">
    <property type="component" value="Unassembled WGS sequence"/>
</dbReference>
<feature type="non-terminal residue" evidence="1">
    <location>
        <position position="383"/>
    </location>
</feature>
<evidence type="ECO:0000313" key="1">
    <source>
        <dbReference type="EMBL" id="RNL88891.1"/>
    </source>
</evidence>
<comment type="caution">
    <text evidence="1">The sequence shown here is derived from an EMBL/GenBank/DDBJ whole genome shotgun (WGS) entry which is preliminary data.</text>
</comment>
<evidence type="ECO:0000313" key="2">
    <source>
        <dbReference type="Proteomes" id="UP000267469"/>
    </source>
</evidence>
<protein>
    <recommendedName>
        <fullName evidence="3">Tetratricopeptide repeat protein</fullName>
    </recommendedName>
</protein>
<feature type="non-terminal residue" evidence="1">
    <location>
        <position position="1"/>
    </location>
</feature>
<dbReference type="InterPro" id="IPR011990">
    <property type="entry name" value="TPR-like_helical_dom_sf"/>
</dbReference>
<dbReference type="SUPFAM" id="SSF48452">
    <property type="entry name" value="TPR-like"/>
    <property type="match status" value="1"/>
</dbReference>
<proteinExistence type="predicted"/>
<dbReference type="AlphaFoldDB" id="A0A3N0EM61"/>
<dbReference type="Gene3D" id="1.25.40.10">
    <property type="entry name" value="Tetratricopeptide repeat domain"/>
    <property type="match status" value="1"/>
</dbReference>
<evidence type="ECO:0008006" key="3">
    <source>
        <dbReference type="Google" id="ProtNLM"/>
    </source>
</evidence>
<reference evidence="1 2" key="1">
    <citation type="submission" date="2018-10" db="EMBL/GenBank/DDBJ databases">
        <title>Sinomicrobium pectinilyticum sp. nov., a pectinase-producing bacterium isolated from alkaline and saline soil, and emended description of the genus Sinomicrobium.</title>
        <authorList>
            <person name="Cheng B."/>
            <person name="Li C."/>
            <person name="Lai Q."/>
            <person name="Du M."/>
            <person name="Shao Z."/>
            <person name="Xu P."/>
            <person name="Yang C."/>
        </authorList>
    </citation>
    <scope>NUCLEOTIDE SEQUENCE [LARGE SCALE GENOMIC DNA]</scope>
    <source>
        <strain evidence="1 2">5DNS001</strain>
    </source>
</reference>
<organism evidence="1 2">
    <name type="scientific">Sinomicrobium pectinilyticum</name>
    <dbReference type="NCBI Taxonomy" id="1084421"/>
    <lineage>
        <taxon>Bacteria</taxon>
        <taxon>Pseudomonadati</taxon>
        <taxon>Bacteroidota</taxon>
        <taxon>Flavobacteriia</taxon>
        <taxon>Flavobacteriales</taxon>
        <taxon>Flavobacteriaceae</taxon>
        <taxon>Sinomicrobium</taxon>
    </lineage>
</organism>